<feature type="modified residue" description="4-aspartylphosphate" evidence="11">
    <location>
        <position position="1005"/>
    </location>
</feature>
<feature type="domain" description="Histidine kinase" evidence="12">
    <location>
        <begin position="709"/>
        <end position="930"/>
    </location>
</feature>
<dbReference type="PRINTS" id="PR00344">
    <property type="entry name" value="BCTRLSENSOR"/>
</dbReference>
<dbReference type="PROSITE" id="PS50110">
    <property type="entry name" value="RESPONSE_REGULATORY"/>
    <property type="match status" value="1"/>
</dbReference>
<evidence type="ECO:0000256" key="2">
    <source>
        <dbReference type="ARBA" id="ARBA00012438"/>
    </source>
</evidence>
<dbReference type="NCBIfam" id="TIGR00229">
    <property type="entry name" value="sensory_box"/>
    <property type="match status" value="3"/>
</dbReference>
<dbReference type="PROSITE" id="PS50109">
    <property type="entry name" value="HIS_KIN"/>
    <property type="match status" value="1"/>
</dbReference>
<dbReference type="SUPFAM" id="SSF47384">
    <property type="entry name" value="Homodimeric domain of signal transducing histidine kinase"/>
    <property type="match status" value="1"/>
</dbReference>
<evidence type="ECO:0000256" key="3">
    <source>
        <dbReference type="ARBA" id="ARBA00022553"/>
    </source>
</evidence>
<comment type="catalytic activity">
    <reaction evidence="1">
        <text>ATP + protein L-histidine = ADP + protein N-phospho-L-histidine.</text>
        <dbReference type="EC" id="2.7.13.3"/>
    </reaction>
</comment>
<dbReference type="InterPro" id="IPR004358">
    <property type="entry name" value="Sig_transdc_His_kin-like_C"/>
</dbReference>
<dbReference type="CDD" id="cd00082">
    <property type="entry name" value="HisKA"/>
    <property type="match status" value="1"/>
</dbReference>
<dbReference type="Proteomes" id="UP000807825">
    <property type="component" value="Unassembled WGS sequence"/>
</dbReference>
<protein>
    <recommendedName>
        <fullName evidence="10">Sensory/regulatory protein RpfC</fullName>
        <ecNumber evidence="2">2.7.13.3</ecNumber>
    </recommendedName>
</protein>
<dbReference type="Pfam" id="PF08448">
    <property type="entry name" value="PAS_4"/>
    <property type="match status" value="1"/>
</dbReference>
<evidence type="ECO:0000256" key="1">
    <source>
        <dbReference type="ARBA" id="ARBA00000085"/>
    </source>
</evidence>
<feature type="domain" description="PAC" evidence="15">
    <location>
        <begin position="516"/>
        <end position="568"/>
    </location>
</feature>
<dbReference type="CDD" id="cd16922">
    <property type="entry name" value="HATPase_EvgS-ArcB-TorS-like"/>
    <property type="match status" value="1"/>
</dbReference>
<gene>
    <name evidence="16" type="ORF">HY912_20600</name>
</gene>
<evidence type="ECO:0000256" key="7">
    <source>
        <dbReference type="ARBA" id="ARBA00022840"/>
    </source>
</evidence>
<dbReference type="Pfam" id="PF00989">
    <property type="entry name" value="PAS"/>
    <property type="match status" value="1"/>
</dbReference>
<dbReference type="FunFam" id="1.10.287.130:FF:000002">
    <property type="entry name" value="Two-component osmosensing histidine kinase"/>
    <property type="match status" value="1"/>
</dbReference>
<dbReference type="FunFam" id="3.30.565.10:FF:000010">
    <property type="entry name" value="Sensor histidine kinase RcsC"/>
    <property type="match status" value="1"/>
</dbReference>
<dbReference type="InterPro" id="IPR013656">
    <property type="entry name" value="PAS_4"/>
</dbReference>
<dbReference type="SUPFAM" id="SSF55874">
    <property type="entry name" value="ATPase domain of HSP90 chaperone/DNA topoisomerase II/histidine kinase"/>
    <property type="match status" value="1"/>
</dbReference>
<keyword evidence="8" id="KW-0902">Two-component regulatory system</keyword>
<feature type="non-terminal residue" evidence="16">
    <location>
        <position position="1029"/>
    </location>
</feature>
<evidence type="ECO:0000259" key="14">
    <source>
        <dbReference type="PROSITE" id="PS50112"/>
    </source>
</evidence>
<dbReference type="InterPro" id="IPR001610">
    <property type="entry name" value="PAC"/>
</dbReference>
<comment type="caution">
    <text evidence="16">The sequence shown here is derived from an EMBL/GenBank/DDBJ whole genome shotgun (WGS) entry which is preliminary data.</text>
</comment>
<dbReference type="GO" id="GO:0006355">
    <property type="term" value="P:regulation of DNA-templated transcription"/>
    <property type="evidence" value="ECO:0007669"/>
    <property type="project" value="InterPro"/>
</dbReference>
<keyword evidence="3 11" id="KW-0597">Phosphoprotein</keyword>
<organism evidence="16 17">
    <name type="scientific">Desulfomonile tiedjei</name>
    <dbReference type="NCBI Taxonomy" id="2358"/>
    <lineage>
        <taxon>Bacteria</taxon>
        <taxon>Pseudomonadati</taxon>
        <taxon>Thermodesulfobacteriota</taxon>
        <taxon>Desulfomonilia</taxon>
        <taxon>Desulfomonilales</taxon>
        <taxon>Desulfomonilaceae</taxon>
        <taxon>Desulfomonile</taxon>
    </lineage>
</organism>
<dbReference type="SMART" id="SM00387">
    <property type="entry name" value="HATPase_c"/>
    <property type="match status" value="1"/>
</dbReference>
<dbReference type="InterPro" id="IPR036097">
    <property type="entry name" value="HisK_dim/P_sf"/>
</dbReference>
<evidence type="ECO:0000259" key="15">
    <source>
        <dbReference type="PROSITE" id="PS50113"/>
    </source>
</evidence>
<dbReference type="EC" id="2.7.13.3" evidence="2"/>
<dbReference type="InterPro" id="IPR011006">
    <property type="entry name" value="CheY-like_superfamily"/>
</dbReference>
<evidence type="ECO:0000256" key="5">
    <source>
        <dbReference type="ARBA" id="ARBA00022741"/>
    </source>
</evidence>
<keyword evidence="5" id="KW-0547">Nucleotide-binding</keyword>
<dbReference type="InterPro" id="IPR000700">
    <property type="entry name" value="PAS-assoc_C"/>
</dbReference>
<evidence type="ECO:0000256" key="4">
    <source>
        <dbReference type="ARBA" id="ARBA00022679"/>
    </source>
</evidence>
<dbReference type="InterPro" id="IPR003594">
    <property type="entry name" value="HATPase_dom"/>
</dbReference>
<dbReference type="PROSITE" id="PS50113">
    <property type="entry name" value="PAC"/>
    <property type="match status" value="2"/>
</dbReference>
<dbReference type="SMART" id="SM00086">
    <property type="entry name" value="PAC"/>
    <property type="match status" value="2"/>
</dbReference>
<keyword evidence="6" id="KW-0418">Kinase</keyword>
<feature type="domain" description="PAS" evidence="14">
    <location>
        <begin position="576"/>
        <end position="623"/>
    </location>
</feature>
<dbReference type="PROSITE" id="PS50112">
    <property type="entry name" value="PAS"/>
    <property type="match status" value="3"/>
</dbReference>
<proteinExistence type="predicted"/>
<keyword evidence="4" id="KW-0808">Transferase</keyword>
<feature type="domain" description="PAC" evidence="15">
    <location>
        <begin position="389"/>
        <end position="440"/>
    </location>
</feature>
<dbReference type="Gene3D" id="3.30.565.10">
    <property type="entry name" value="Histidine kinase-like ATPase, C-terminal domain"/>
    <property type="match status" value="1"/>
</dbReference>
<dbReference type="InterPro" id="IPR013767">
    <property type="entry name" value="PAS_fold"/>
</dbReference>
<dbReference type="GO" id="GO:0005524">
    <property type="term" value="F:ATP binding"/>
    <property type="evidence" value="ECO:0007669"/>
    <property type="project" value="UniProtKB-KW"/>
</dbReference>
<dbReference type="InterPro" id="IPR035965">
    <property type="entry name" value="PAS-like_dom_sf"/>
</dbReference>
<evidence type="ECO:0000313" key="17">
    <source>
        <dbReference type="Proteomes" id="UP000807825"/>
    </source>
</evidence>
<evidence type="ECO:0000256" key="10">
    <source>
        <dbReference type="ARBA" id="ARBA00068150"/>
    </source>
</evidence>
<dbReference type="Gene3D" id="3.40.50.2300">
    <property type="match status" value="1"/>
</dbReference>
<accession>A0A9D6V5I5</accession>
<dbReference type="CDD" id="cd00130">
    <property type="entry name" value="PAS"/>
    <property type="match status" value="3"/>
</dbReference>
<dbReference type="SUPFAM" id="SSF52172">
    <property type="entry name" value="CheY-like"/>
    <property type="match status" value="1"/>
</dbReference>
<keyword evidence="7" id="KW-0067">ATP-binding</keyword>
<feature type="domain" description="Response regulatory" evidence="13">
    <location>
        <begin position="951"/>
        <end position="1029"/>
    </location>
</feature>
<dbReference type="PANTHER" id="PTHR45339">
    <property type="entry name" value="HYBRID SIGNAL TRANSDUCTION HISTIDINE KINASE J"/>
    <property type="match status" value="1"/>
</dbReference>
<dbReference type="EMBL" id="JACRDE010000540">
    <property type="protein sequence ID" value="MBI5251899.1"/>
    <property type="molecule type" value="Genomic_DNA"/>
</dbReference>
<dbReference type="Pfam" id="PF00072">
    <property type="entry name" value="Response_reg"/>
    <property type="match status" value="1"/>
</dbReference>
<dbReference type="Gene3D" id="3.30.450.20">
    <property type="entry name" value="PAS domain"/>
    <property type="match status" value="4"/>
</dbReference>
<dbReference type="SMART" id="SM00091">
    <property type="entry name" value="PAS"/>
    <property type="match status" value="4"/>
</dbReference>
<evidence type="ECO:0000259" key="12">
    <source>
        <dbReference type="PROSITE" id="PS50109"/>
    </source>
</evidence>
<dbReference type="InterPro" id="IPR005467">
    <property type="entry name" value="His_kinase_dom"/>
</dbReference>
<dbReference type="SUPFAM" id="SSF55785">
    <property type="entry name" value="PYP-like sensor domain (PAS domain)"/>
    <property type="match status" value="4"/>
</dbReference>
<dbReference type="SMART" id="SM00388">
    <property type="entry name" value="HisKA"/>
    <property type="match status" value="1"/>
</dbReference>
<sequence length="1029" mass="114217">MNEKDLPSFDEPVEEDSPVKLLKHSNMSTETIDLNSLISADTTASGSFNLQDVSKTAFGKLLKALPVPTLLVDNSFCVTFINDACGKISGNCQSIAGVRLSSLFPDPKESKSAQTLIEQVFRERKPQVKTALMQIARQKIWARIYLRSVRLGNDRFLLVLVEDLTSEKRQIVLNEKYKRLVSVVPLGIAEFSVYPAMPLGIPKAEMTARVMCANWVDGNGEFARLHGHSSINELKGIPLENLFDPETYSDFLDLWLRNGCRIASKESKVADDAKTTRYLENMLIGSVRGDSLISFWVLQRDITDKKLVQEALAESEARFRQIHEHSPVMMHSIDEHGIIRKVNKKWLEETGYTREEVVGRRIDIVMTPESSQRAFSKVLPQFWRDRSVRAVPYQYVRKDGTIMDVLLDSVVMEDPAWGRISLSTIRNVTERKKAEVEAKRMRSLVDSIIQNLPTAVFLKEAENLQFALWNKASEQLYGYSSSEVIGKTSYDLFPPPQADSFNAQDLETLRRGGLLDITEEQVKVKNTGLRFMHTKKLPIFDDSGLPRYLLGISEDITDWKKAEADLVAAREAAAAEANKLRAMIEGMDAGIVVADADHTITEVNSWFLEKVGMKRDELIGRDLGECPGGIPFSETLRILLEDYRSGSLRTGAAENCDLAGMKVALRVQPIYNGPDYTGIILNVTDVSDLMESKLAAESASKAKSDFLASMSHEIRTPMHGIIGMTELLSQTELTEEQREYLDIIKVSGDSLLSLINDILDFSKIEAGKFELENIGFALRDTLGETMESLAVQADNKGLELAFHVAPGVPDLLKGDPTRLRQIIVNLVGNAIKFTEHGEVVVDVSTESIDPKEVTLHFVVSDTGIGIPSDRLDDVFHSFTQIDTGMSRKYGGTGLGLAIAARLAGMMEGRLWAESKLGTGSHFHFVARFLVREKTAESVDQLRKPVDLRSMPVLVVDDNATNRRILEEMLVDFGMRPSCVNGAAAALAAVQVAQNLGSPFPLTIVDAQMPEMDGFQLSENLSRLAGAPKP</sequence>
<dbReference type="InterPro" id="IPR001789">
    <property type="entry name" value="Sig_transdc_resp-reg_receiver"/>
</dbReference>
<feature type="domain" description="PAS" evidence="14">
    <location>
        <begin position="315"/>
        <end position="370"/>
    </location>
</feature>
<dbReference type="InterPro" id="IPR000014">
    <property type="entry name" value="PAS"/>
</dbReference>
<dbReference type="Pfam" id="PF02518">
    <property type="entry name" value="HATPase_c"/>
    <property type="match status" value="1"/>
</dbReference>
<dbReference type="InterPro" id="IPR003661">
    <property type="entry name" value="HisK_dim/P_dom"/>
</dbReference>
<evidence type="ECO:0000256" key="6">
    <source>
        <dbReference type="ARBA" id="ARBA00022777"/>
    </source>
</evidence>
<dbReference type="InterPro" id="IPR036890">
    <property type="entry name" value="HATPase_C_sf"/>
</dbReference>
<evidence type="ECO:0000313" key="16">
    <source>
        <dbReference type="EMBL" id="MBI5251899.1"/>
    </source>
</evidence>
<dbReference type="Pfam" id="PF13426">
    <property type="entry name" value="PAS_9"/>
    <property type="match status" value="3"/>
</dbReference>
<evidence type="ECO:0000256" key="11">
    <source>
        <dbReference type="PROSITE-ProRule" id="PRU00169"/>
    </source>
</evidence>
<reference evidence="16" key="1">
    <citation type="submission" date="2020-07" db="EMBL/GenBank/DDBJ databases">
        <title>Huge and variable diversity of episymbiotic CPR bacteria and DPANN archaea in groundwater ecosystems.</title>
        <authorList>
            <person name="He C.Y."/>
            <person name="Keren R."/>
            <person name="Whittaker M."/>
            <person name="Farag I.F."/>
            <person name="Doudna J."/>
            <person name="Cate J.H.D."/>
            <person name="Banfield J.F."/>
        </authorList>
    </citation>
    <scope>NUCLEOTIDE SEQUENCE</scope>
    <source>
        <strain evidence="16">NC_groundwater_1664_Pr3_B-0.1um_52_9</strain>
    </source>
</reference>
<evidence type="ECO:0000256" key="9">
    <source>
        <dbReference type="ARBA" id="ARBA00064003"/>
    </source>
</evidence>
<dbReference type="AlphaFoldDB" id="A0A9D6V5I5"/>
<dbReference type="Gene3D" id="1.10.287.130">
    <property type="match status" value="1"/>
</dbReference>
<dbReference type="PANTHER" id="PTHR45339:SF1">
    <property type="entry name" value="HYBRID SIGNAL TRANSDUCTION HISTIDINE KINASE J"/>
    <property type="match status" value="1"/>
</dbReference>
<name>A0A9D6V5I5_9BACT</name>
<dbReference type="Pfam" id="PF00512">
    <property type="entry name" value="HisKA"/>
    <property type="match status" value="1"/>
</dbReference>
<evidence type="ECO:0000259" key="13">
    <source>
        <dbReference type="PROSITE" id="PS50110"/>
    </source>
</evidence>
<dbReference type="GO" id="GO:0000155">
    <property type="term" value="F:phosphorelay sensor kinase activity"/>
    <property type="evidence" value="ECO:0007669"/>
    <property type="project" value="InterPro"/>
</dbReference>
<comment type="subunit">
    <text evidence="9">At low DSF concentrations, interacts with RpfF.</text>
</comment>
<evidence type="ECO:0000256" key="8">
    <source>
        <dbReference type="ARBA" id="ARBA00023012"/>
    </source>
</evidence>
<feature type="domain" description="PAS" evidence="14">
    <location>
        <begin position="441"/>
        <end position="513"/>
    </location>
</feature>